<dbReference type="AlphaFoldDB" id="A0A3S5IRL9"/>
<evidence type="ECO:0000313" key="1">
    <source>
        <dbReference type="EMBL" id="RNF07529.1"/>
    </source>
</evidence>
<keyword evidence="2" id="KW-1185">Reference proteome</keyword>
<feature type="non-terminal residue" evidence="1">
    <location>
        <position position="101"/>
    </location>
</feature>
<protein>
    <submittedName>
        <fullName evidence="1">Uncharacterized protein</fullName>
    </submittedName>
</protein>
<gene>
    <name evidence="1" type="ORF">Tco025E_07346</name>
</gene>
<reference evidence="1 2" key="1">
    <citation type="journal article" date="2018" name="BMC Genomics">
        <title>Genomic comparison of Trypanosoma conorhini and Trypanosoma rangeli to Trypanosoma cruzi strains of high and low virulence.</title>
        <authorList>
            <person name="Bradwell K.R."/>
            <person name="Koparde V.N."/>
            <person name="Matveyev A.V."/>
            <person name="Serrano M.G."/>
            <person name="Alves J.M."/>
            <person name="Parikh H."/>
            <person name="Huang B."/>
            <person name="Lee V."/>
            <person name="Espinosa-Alvarez O."/>
            <person name="Ortiz P.A."/>
            <person name="Costa-Martins A.G."/>
            <person name="Teixeira M.M."/>
            <person name="Buck G.A."/>
        </authorList>
    </citation>
    <scope>NUCLEOTIDE SEQUENCE [LARGE SCALE GENOMIC DNA]</scope>
    <source>
        <strain evidence="1 2">025E</strain>
    </source>
</reference>
<dbReference type="Proteomes" id="UP000284403">
    <property type="component" value="Unassembled WGS sequence"/>
</dbReference>
<name>A0A3S5IRL9_9TRYP</name>
<organism evidence="1 2">
    <name type="scientific">Trypanosoma conorhini</name>
    <dbReference type="NCBI Taxonomy" id="83891"/>
    <lineage>
        <taxon>Eukaryota</taxon>
        <taxon>Discoba</taxon>
        <taxon>Euglenozoa</taxon>
        <taxon>Kinetoplastea</taxon>
        <taxon>Metakinetoplastina</taxon>
        <taxon>Trypanosomatida</taxon>
        <taxon>Trypanosomatidae</taxon>
        <taxon>Trypanosoma</taxon>
    </lineage>
</organism>
<evidence type="ECO:0000313" key="2">
    <source>
        <dbReference type="Proteomes" id="UP000284403"/>
    </source>
</evidence>
<dbReference type="RefSeq" id="XP_029225673.1">
    <property type="nucleotide sequence ID" value="XM_029374212.1"/>
</dbReference>
<dbReference type="GeneID" id="40320957"/>
<proteinExistence type="predicted"/>
<comment type="caution">
    <text evidence="1">The sequence shown here is derived from an EMBL/GenBank/DDBJ whole genome shotgun (WGS) entry which is preliminary data.</text>
</comment>
<sequence length="101" mass="10824">MQLICTGVLGAVSQTVSFSSSFTPCRRTWQGLVQAFPLPIAFNARRLGRAAGRGGLRCGLWGIAWLSMACLDRRPRWAEKNCLAGETRATAVCVVPSPSVG</sequence>
<accession>A0A3S5IRL9</accession>
<dbReference type="EMBL" id="MKKU01000563">
    <property type="protein sequence ID" value="RNF07529.1"/>
    <property type="molecule type" value="Genomic_DNA"/>
</dbReference>